<dbReference type="GO" id="GO:0005576">
    <property type="term" value="C:extracellular region"/>
    <property type="evidence" value="ECO:0007669"/>
    <property type="project" value="InterPro"/>
</dbReference>
<gene>
    <name evidence="3" type="ORF">H9746_00860</name>
</gene>
<evidence type="ECO:0000259" key="2">
    <source>
        <dbReference type="Pfam" id="PF04233"/>
    </source>
</evidence>
<accession>A0A9D1TH22</accession>
<evidence type="ECO:0000313" key="3">
    <source>
        <dbReference type="EMBL" id="HIV61393.1"/>
    </source>
</evidence>
<reference evidence="3" key="2">
    <citation type="submission" date="2021-04" db="EMBL/GenBank/DDBJ databases">
        <authorList>
            <person name="Gilroy R."/>
        </authorList>
    </citation>
    <scope>NUCLEOTIDE SEQUENCE</scope>
    <source>
        <strain evidence="3">CHK193-4272</strain>
    </source>
</reference>
<dbReference type="InterPro" id="IPR006528">
    <property type="entry name" value="Phage_head_morphogenesis_dom"/>
</dbReference>
<dbReference type="Pfam" id="PF04233">
    <property type="entry name" value="Phage_Mu_F"/>
    <property type="match status" value="1"/>
</dbReference>
<comment type="caution">
    <text evidence="3">The sequence shown here is derived from an EMBL/GenBank/DDBJ whole genome shotgun (WGS) entry which is preliminary data.</text>
</comment>
<proteinExistence type="predicted"/>
<evidence type="ECO:0000259" key="1">
    <source>
        <dbReference type="Pfam" id="PF03496"/>
    </source>
</evidence>
<dbReference type="InterPro" id="IPR003540">
    <property type="entry name" value="ADP-ribosyltransferase"/>
</dbReference>
<dbReference type="Pfam" id="PF03496">
    <property type="entry name" value="ADPrib_exo_Tox"/>
    <property type="match status" value="1"/>
</dbReference>
<name>A0A9D1TH22_9FIRM</name>
<dbReference type="AlphaFoldDB" id="A0A9D1TH22"/>
<evidence type="ECO:0000313" key="4">
    <source>
        <dbReference type="Proteomes" id="UP000886808"/>
    </source>
</evidence>
<dbReference type="PROSITE" id="PS51996">
    <property type="entry name" value="TR_MART"/>
    <property type="match status" value="1"/>
</dbReference>
<feature type="domain" description="Phage head morphogenesis" evidence="2">
    <location>
        <begin position="197"/>
        <end position="302"/>
    </location>
</feature>
<dbReference type="EMBL" id="DXIE01000007">
    <property type="protein sequence ID" value="HIV61393.1"/>
    <property type="molecule type" value="Genomic_DNA"/>
</dbReference>
<protein>
    <submittedName>
        <fullName evidence="3">Minor capsid protein</fullName>
    </submittedName>
</protein>
<dbReference type="Proteomes" id="UP000886808">
    <property type="component" value="Unassembled WGS sequence"/>
</dbReference>
<dbReference type="SUPFAM" id="SSF56399">
    <property type="entry name" value="ADP-ribosylation"/>
    <property type="match status" value="1"/>
</dbReference>
<dbReference type="Gene3D" id="3.90.176.10">
    <property type="entry name" value="Toxin ADP-ribosyltransferase, Chain A, domain 1"/>
    <property type="match status" value="1"/>
</dbReference>
<reference evidence="3" key="1">
    <citation type="journal article" date="2021" name="PeerJ">
        <title>Extensive microbial diversity within the chicken gut microbiome revealed by metagenomics and culture.</title>
        <authorList>
            <person name="Gilroy R."/>
            <person name="Ravi A."/>
            <person name="Getino M."/>
            <person name="Pursley I."/>
            <person name="Horton D.L."/>
            <person name="Alikhan N.F."/>
            <person name="Baker D."/>
            <person name="Gharbi K."/>
            <person name="Hall N."/>
            <person name="Watson M."/>
            <person name="Adriaenssens E.M."/>
            <person name="Foster-Nyarko E."/>
            <person name="Jarju S."/>
            <person name="Secka A."/>
            <person name="Antonio M."/>
            <person name="Oren A."/>
            <person name="Chaudhuri R.R."/>
            <person name="La Ragione R."/>
            <person name="Hildebrand F."/>
            <person name="Pallen M.J."/>
        </authorList>
    </citation>
    <scope>NUCLEOTIDE SEQUENCE</scope>
    <source>
        <strain evidence="3">CHK193-4272</strain>
    </source>
</reference>
<organism evidence="3 4">
    <name type="scientific">Candidatus Butyricicoccus avistercoris</name>
    <dbReference type="NCBI Taxonomy" id="2838518"/>
    <lineage>
        <taxon>Bacteria</taxon>
        <taxon>Bacillati</taxon>
        <taxon>Bacillota</taxon>
        <taxon>Clostridia</taxon>
        <taxon>Eubacteriales</taxon>
        <taxon>Butyricicoccaceae</taxon>
        <taxon>Butyricicoccus</taxon>
    </lineage>
</organism>
<feature type="domain" description="ADP ribosyltransferase" evidence="1">
    <location>
        <begin position="358"/>
        <end position="495"/>
    </location>
</feature>
<dbReference type="NCBIfam" id="TIGR01641">
    <property type="entry name" value="phageSPP1_gp7"/>
    <property type="match status" value="1"/>
</dbReference>
<sequence length="509" mass="58764">MNNSEYWRKRFALLEIAAHQKSDEYIKSLEKIYRDAENSVKKDIEAWYGRFAINNKISLIDAKKILTAGQLDEFKWSVEKYIEIGKQANISDEWKKKLENASARFHISRLEAIQMQIQQQIEILYGNRVDELDQLLRDIVSNGYTQSAFEIQKGLGIGWDLTALNQNKLDLLLSKPWTTDNRTFSDRIWTNKANLLNDIQKQLIQGLLRGDTPQKTITAIKGKFNTDRYKISRLVHTETSYFNAVSKNQMYHDLDVELIEIVETLDSRTCSICKPLDGKVIPLSEYEAGVTVPPFHPNCRGTTCPYYDDMEGERAARTEDGEVYYIPSNMTYTDWEKAFVNGGNKDGLINANDSGIINLTDEEKWAINEYVSSGSYKINGLLRDGEELPAEMLEFQKHLDSALKKMPKYEGVVYRSLTFENEELIKFANKTQVGREVIFHSYTSTSTNKSFYHENPSVVIKINSKNGRDIRRYNPKENEILYDRNMKFLIKNATLKDGIIFMEAEEVLC</sequence>